<accession>A0AA36HP33</accession>
<feature type="region of interest" description="Disordered" evidence="1">
    <location>
        <begin position="30"/>
        <end position="56"/>
    </location>
</feature>
<evidence type="ECO:0000313" key="2">
    <source>
        <dbReference type="EMBL" id="CAJ1372672.1"/>
    </source>
</evidence>
<sequence length="361" mass="40547">MASSANTSKSSSWKGVQDSFKSYLEDLPSKGSIASLEGPGREQDTPEGRRSHERWSRAQVANQQVKEALKVQHFRGPVDAGGIGRNATREAAEAFFPEHWRSVLDEDEVMAELVVDCVALKVAETFLDAAAELLQRHEGWYLPATKMGRTMQRSATLGGPLASSAWANLSRGEGIHSPPQPDAPVLVRQHLASMSRSSRDRSECSQEFQESTQSLREGSPHGRTLKHFRSARPLDPFLMRLQAFTDSQRPQRRLKRRTSDPFGPKWSFPMLASHFPEHWNAMAPAKPASPGRTEGVKQVLDAEWEEEAPPGYTWLQRKLRDGQTVFPYSLASHKAFFESYKDAELRDKAEAIVPLRMTEWP</sequence>
<dbReference type="EMBL" id="CAUJNA010000151">
    <property type="protein sequence ID" value="CAJ1372672.1"/>
    <property type="molecule type" value="Genomic_DNA"/>
</dbReference>
<proteinExistence type="predicted"/>
<dbReference type="Proteomes" id="UP001178507">
    <property type="component" value="Unassembled WGS sequence"/>
</dbReference>
<comment type="caution">
    <text evidence="2">The sequence shown here is derived from an EMBL/GenBank/DDBJ whole genome shotgun (WGS) entry which is preliminary data.</text>
</comment>
<evidence type="ECO:0000313" key="3">
    <source>
        <dbReference type="Proteomes" id="UP001178507"/>
    </source>
</evidence>
<feature type="region of interest" description="Disordered" evidence="1">
    <location>
        <begin position="191"/>
        <end position="226"/>
    </location>
</feature>
<feature type="compositionally biased region" description="Basic and acidic residues" evidence="1">
    <location>
        <begin position="39"/>
        <end position="56"/>
    </location>
</feature>
<reference evidence="2" key="1">
    <citation type="submission" date="2023-08" db="EMBL/GenBank/DDBJ databases">
        <authorList>
            <person name="Chen Y."/>
            <person name="Shah S."/>
            <person name="Dougan E. K."/>
            <person name="Thang M."/>
            <person name="Chan C."/>
        </authorList>
    </citation>
    <scope>NUCLEOTIDE SEQUENCE</scope>
</reference>
<dbReference type="AlphaFoldDB" id="A0AA36HP33"/>
<protein>
    <submittedName>
        <fullName evidence="2">Uncharacterized protein</fullName>
    </submittedName>
</protein>
<evidence type="ECO:0000256" key="1">
    <source>
        <dbReference type="SAM" id="MobiDB-lite"/>
    </source>
</evidence>
<name>A0AA36HP33_9DINO</name>
<keyword evidence="3" id="KW-1185">Reference proteome</keyword>
<feature type="compositionally biased region" description="Polar residues" evidence="1">
    <location>
        <begin position="205"/>
        <end position="216"/>
    </location>
</feature>
<organism evidence="2 3">
    <name type="scientific">Effrenium voratum</name>
    <dbReference type="NCBI Taxonomy" id="2562239"/>
    <lineage>
        <taxon>Eukaryota</taxon>
        <taxon>Sar</taxon>
        <taxon>Alveolata</taxon>
        <taxon>Dinophyceae</taxon>
        <taxon>Suessiales</taxon>
        <taxon>Symbiodiniaceae</taxon>
        <taxon>Effrenium</taxon>
    </lineage>
</organism>
<gene>
    <name evidence="2" type="ORF">EVOR1521_LOCUS2700</name>
</gene>